<evidence type="ECO:0000256" key="8">
    <source>
        <dbReference type="ARBA" id="ARBA00022777"/>
    </source>
</evidence>
<evidence type="ECO:0000259" key="16">
    <source>
        <dbReference type="PROSITE" id="PS50885"/>
    </source>
</evidence>
<dbReference type="InterPro" id="IPR050398">
    <property type="entry name" value="HssS/ArlS-like"/>
</dbReference>
<dbReference type="GO" id="GO:0005524">
    <property type="term" value="F:ATP binding"/>
    <property type="evidence" value="ECO:0007669"/>
    <property type="project" value="UniProtKB-KW"/>
</dbReference>
<keyword evidence="4" id="KW-0597">Phosphoprotein</keyword>
<feature type="transmembrane region" description="Helical" evidence="14">
    <location>
        <begin position="101"/>
        <end position="124"/>
    </location>
</feature>
<evidence type="ECO:0000259" key="15">
    <source>
        <dbReference type="PROSITE" id="PS50109"/>
    </source>
</evidence>
<evidence type="ECO:0000313" key="17">
    <source>
        <dbReference type="EMBL" id="MFD2207357.1"/>
    </source>
</evidence>
<dbReference type="InterPro" id="IPR000014">
    <property type="entry name" value="PAS"/>
</dbReference>
<dbReference type="RefSeq" id="WP_380253895.1">
    <property type="nucleotide sequence ID" value="NZ_JBHUII010000011.1"/>
</dbReference>
<reference evidence="18" key="1">
    <citation type="journal article" date="2019" name="Int. J. Syst. Evol. Microbiol.">
        <title>The Global Catalogue of Microorganisms (GCM) 10K type strain sequencing project: providing services to taxonomists for standard genome sequencing and annotation.</title>
        <authorList>
            <consortium name="The Broad Institute Genomics Platform"/>
            <consortium name="The Broad Institute Genome Sequencing Center for Infectious Disease"/>
            <person name="Wu L."/>
            <person name="Ma J."/>
        </authorList>
    </citation>
    <scope>NUCLEOTIDE SEQUENCE [LARGE SCALE GENOMIC DNA]</scope>
    <source>
        <strain evidence="18">CGMCC 4.7192</strain>
    </source>
</reference>
<keyword evidence="3 13" id="KW-1003">Cell membrane</keyword>
<feature type="transmembrane region" description="Helical" evidence="14">
    <location>
        <begin position="69"/>
        <end position="89"/>
    </location>
</feature>
<dbReference type="CDD" id="cd06225">
    <property type="entry name" value="HAMP"/>
    <property type="match status" value="1"/>
</dbReference>
<feature type="transmembrane region" description="Helical" evidence="14">
    <location>
        <begin position="338"/>
        <end position="362"/>
    </location>
</feature>
<dbReference type="SUPFAM" id="SSF47384">
    <property type="entry name" value="Homodimeric domain of signal transducing histidine kinase"/>
    <property type="match status" value="1"/>
</dbReference>
<dbReference type="Gene3D" id="6.10.340.10">
    <property type="match status" value="1"/>
</dbReference>
<dbReference type="SMART" id="SM00387">
    <property type="entry name" value="HATPase_c"/>
    <property type="match status" value="1"/>
</dbReference>
<dbReference type="EC" id="2.7.13.3" evidence="13"/>
<evidence type="ECO:0000256" key="4">
    <source>
        <dbReference type="ARBA" id="ARBA00022553"/>
    </source>
</evidence>
<keyword evidence="7 13" id="KW-0547">Nucleotide-binding</keyword>
<dbReference type="InterPro" id="IPR003660">
    <property type="entry name" value="HAMP_dom"/>
</dbReference>
<evidence type="ECO:0000256" key="13">
    <source>
        <dbReference type="PIRNR" id="PIRNR037532"/>
    </source>
</evidence>
<evidence type="ECO:0000256" key="14">
    <source>
        <dbReference type="SAM" id="Phobius"/>
    </source>
</evidence>
<dbReference type="Pfam" id="PF02518">
    <property type="entry name" value="HATPase_c"/>
    <property type="match status" value="1"/>
</dbReference>
<keyword evidence="10 14" id="KW-1133">Transmembrane helix</keyword>
<dbReference type="PANTHER" id="PTHR45528">
    <property type="entry name" value="SENSOR HISTIDINE KINASE CPXA"/>
    <property type="match status" value="1"/>
</dbReference>
<dbReference type="SMART" id="SM00388">
    <property type="entry name" value="HisKA"/>
    <property type="match status" value="1"/>
</dbReference>
<dbReference type="Pfam" id="PF00512">
    <property type="entry name" value="HisKA"/>
    <property type="match status" value="1"/>
</dbReference>
<keyword evidence="12 13" id="KW-0472">Membrane</keyword>
<dbReference type="PANTHER" id="PTHR45528:SF1">
    <property type="entry name" value="SENSOR HISTIDINE KINASE CPXA"/>
    <property type="match status" value="1"/>
</dbReference>
<comment type="caution">
    <text evidence="17">The sequence shown here is derived from an EMBL/GenBank/DDBJ whole genome shotgun (WGS) entry which is preliminary data.</text>
</comment>
<name>A0ABW5BMJ3_9PROT</name>
<dbReference type="Gene3D" id="3.30.450.20">
    <property type="entry name" value="PAS domain"/>
    <property type="match status" value="1"/>
</dbReference>
<evidence type="ECO:0000256" key="10">
    <source>
        <dbReference type="ARBA" id="ARBA00022989"/>
    </source>
</evidence>
<dbReference type="InterPro" id="IPR003661">
    <property type="entry name" value="HisK_dim/P_dom"/>
</dbReference>
<organism evidence="17 18">
    <name type="scientific">Kiloniella antarctica</name>
    <dbReference type="NCBI Taxonomy" id="1550907"/>
    <lineage>
        <taxon>Bacteria</taxon>
        <taxon>Pseudomonadati</taxon>
        <taxon>Pseudomonadota</taxon>
        <taxon>Alphaproteobacteria</taxon>
        <taxon>Rhodospirillales</taxon>
        <taxon>Kiloniellaceae</taxon>
        <taxon>Kiloniella</taxon>
    </lineage>
</organism>
<evidence type="ECO:0000256" key="12">
    <source>
        <dbReference type="ARBA" id="ARBA00023136"/>
    </source>
</evidence>
<dbReference type="SUPFAM" id="SSF158472">
    <property type="entry name" value="HAMP domain-like"/>
    <property type="match status" value="1"/>
</dbReference>
<accession>A0ABW5BMJ3</accession>
<gene>
    <name evidence="17" type="ORF">ACFSKO_17160</name>
</gene>
<protein>
    <recommendedName>
        <fullName evidence="13">Nitrogen regulation protein</fullName>
        <ecNumber evidence="13">2.7.13.3</ecNumber>
    </recommendedName>
</protein>
<dbReference type="InterPro" id="IPR045671">
    <property type="entry name" value="NtrY-like_N"/>
</dbReference>
<dbReference type="InterPro" id="IPR004358">
    <property type="entry name" value="Sig_transdc_His_kin-like_C"/>
</dbReference>
<evidence type="ECO:0000256" key="7">
    <source>
        <dbReference type="ARBA" id="ARBA00022741"/>
    </source>
</evidence>
<dbReference type="CDD" id="cd00130">
    <property type="entry name" value="PAS"/>
    <property type="match status" value="1"/>
</dbReference>
<comment type="catalytic activity">
    <reaction evidence="1 13">
        <text>ATP + protein L-histidine = ADP + protein N-phospho-L-histidine.</text>
        <dbReference type="EC" id="2.7.13.3"/>
    </reaction>
</comment>
<keyword evidence="5 13" id="KW-0808">Transferase</keyword>
<dbReference type="SUPFAM" id="SSF55785">
    <property type="entry name" value="PYP-like sensor domain (PAS domain)"/>
    <property type="match status" value="1"/>
</dbReference>
<dbReference type="Pfam" id="PF00672">
    <property type="entry name" value="HAMP"/>
    <property type="match status" value="1"/>
</dbReference>
<keyword evidence="11 13" id="KW-0902">Two-component regulatory system</keyword>
<comment type="subcellular location">
    <subcellularLocation>
        <location evidence="2 13">Cell membrane</location>
        <topology evidence="2 13">Multi-pass membrane protein</topology>
    </subcellularLocation>
</comment>
<dbReference type="InterPro" id="IPR036097">
    <property type="entry name" value="HisK_dim/P_sf"/>
</dbReference>
<dbReference type="Pfam" id="PF19312">
    <property type="entry name" value="NtrY_N"/>
    <property type="match status" value="1"/>
</dbReference>
<dbReference type="InterPro" id="IPR035965">
    <property type="entry name" value="PAS-like_dom_sf"/>
</dbReference>
<dbReference type="InterPro" id="IPR003594">
    <property type="entry name" value="HATPase_dom"/>
</dbReference>
<evidence type="ECO:0000256" key="11">
    <source>
        <dbReference type="ARBA" id="ARBA00023012"/>
    </source>
</evidence>
<keyword evidence="6 13" id="KW-0812">Transmembrane</keyword>
<evidence type="ECO:0000256" key="3">
    <source>
        <dbReference type="ARBA" id="ARBA00022475"/>
    </source>
</evidence>
<dbReference type="InterPro" id="IPR017232">
    <property type="entry name" value="NtrY"/>
</dbReference>
<dbReference type="InterPro" id="IPR005467">
    <property type="entry name" value="His_kinase_dom"/>
</dbReference>
<dbReference type="InterPro" id="IPR036890">
    <property type="entry name" value="HATPase_C_sf"/>
</dbReference>
<dbReference type="SMART" id="SM00304">
    <property type="entry name" value="HAMP"/>
    <property type="match status" value="1"/>
</dbReference>
<dbReference type="SUPFAM" id="SSF55874">
    <property type="entry name" value="ATPase domain of HSP90 chaperone/DNA topoisomerase II/histidine kinase"/>
    <property type="match status" value="1"/>
</dbReference>
<sequence length="785" mass="86586">MVHETQDHKVAVSLEAGDEKTSFEETAKPSKSIAGDNVSDDLAQTQLESLGFWGRTLVWGKRVGLEKKLATTLLIAASISGITTFLALSGDLSQAIKPENLLLLLTADFILLMALIAIVVRRLVLLWLERKRGLAGSKLHSRLVGLFSIVAVTPTIIVAVVSVGFFEFGLKGWFNERVSTAVKESYAVAEAYLDEHRQGITADALSVSFDISETLNSLIQDESQFDEFLTERANQLNLTEVVVFDQSGQVQGKAAFSFLLNFAPQIPDFALNNAINGEVVILSSENNDRVRALVYLGGFDGSFLIVGRLIDPNILKHIERAKEAVSLYTDLEGQRSGFVLTFAMIFAIVALMILLASVWVGLTFSNNLTVPIGNLIAAAEKVREGNLDTRVISNQAEDEIGRLSRTFNLMTGELQRQQQELLSTNTQLDERTRFIEAVLGGVSAGVIGLNKDAEITLPNRSASAFFADQFDDLRGKHISLVMPEISEFVEEAKSRPLRSVEKHLPYVQNNGIQRTLLLRIVAELGDDFEIIGYVITFDDITELVSAQRKAAWSDVARRIAHEIKNPLTPIQLSAERLKRKYLKEIDSDKKTFELCIDTIIRHVTDIGTMVNEFSSFARMPVPRMKDTNLNKLVGEAIFLQDTSHPYIQFKTEIPDEEVVISCDPEQINRALTNLLLNAAESIEGKLEEDPSLKEGDPSKVCLELSVTKSVTSLIIRDTGKGLPVGDREKLTEPYVTNRVKGTGLGLAIVKKIMEDHGGYLVLEDNLDQTGDVIGAQASLVFPEQA</sequence>
<feature type="domain" description="HAMP" evidence="16">
    <location>
        <begin position="366"/>
        <end position="419"/>
    </location>
</feature>
<keyword evidence="13" id="KW-0535">Nitrogen fixation</keyword>
<dbReference type="EMBL" id="JBHUII010000011">
    <property type="protein sequence ID" value="MFD2207357.1"/>
    <property type="molecule type" value="Genomic_DNA"/>
</dbReference>
<dbReference type="CDD" id="cd00082">
    <property type="entry name" value="HisKA"/>
    <property type="match status" value="1"/>
</dbReference>
<dbReference type="Proteomes" id="UP001597294">
    <property type="component" value="Unassembled WGS sequence"/>
</dbReference>
<evidence type="ECO:0000256" key="1">
    <source>
        <dbReference type="ARBA" id="ARBA00000085"/>
    </source>
</evidence>
<dbReference type="PROSITE" id="PS50885">
    <property type="entry name" value="HAMP"/>
    <property type="match status" value="1"/>
</dbReference>
<evidence type="ECO:0000256" key="2">
    <source>
        <dbReference type="ARBA" id="ARBA00004651"/>
    </source>
</evidence>
<keyword evidence="18" id="KW-1185">Reference proteome</keyword>
<evidence type="ECO:0000256" key="9">
    <source>
        <dbReference type="ARBA" id="ARBA00022840"/>
    </source>
</evidence>
<dbReference type="PROSITE" id="PS50109">
    <property type="entry name" value="HIS_KIN"/>
    <property type="match status" value="1"/>
</dbReference>
<feature type="domain" description="Histidine kinase" evidence="15">
    <location>
        <begin position="558"/>
        <end position="785"/>
    </location>
</feature>
<feature type="transmembrane region" description="Helical" evidence="14">
    <location>
        <begin position="144"/>
        <end position="166"/>
    </location>
</feature>
<dbReference type="PRINTS" id="PR00344">
    <property type="entry name" value="BCTRLSENSOR"/>
</dbReference>
<evidence type="ECO:0000313" key="18">
    <source>
        <dbReference type="Proteomes" id="UP001597294"/>
    </source>
</evidence>
<dbReference type="PIRSF" id="PIRSF037532">
    <property type="entry name" value="STHK_NtrY"/>
    <property type="match status" value="1"/>
</dbReference>
<dbReference type="Gene3D" id="1.10.287.130">
    <property type="match status" value="1"/>
</dbReference>
<proteinExistence type="predicted"/>
<keyword evidence="9 13" id="KW-0067">ATP-binding</keyword>
<evidence type="ECO:0000256" key="6">
    <source>
        <dbReference type="ARBA" id="ARBA00022692"/>
    </source>
</evidence>
<keyword evidence="8 13" id="KW-0418">Kinase</keyword>
<dbReference type="Gene3D" id="3.30.565.10">
    <property type="entry name" value="Histidine kinase-like ATPase, C-terminal domain"/>
    <property type="match status" value="1"/>
</dbReference>
<evidence type="ECO:0000256" key="5">
    <source>
        <dbReference type="ARBA" id="ARBA00022679"/>
    </source>
</evidence>